<dbReference type="AlphaFoldDB" id="A0A1I7YDD5"/>
<dbReference type="WBParaSite" id="L893_g15188.t1">
    <property type="protein sequence ID" value="L893_g15188.t1"/>
    <property type="gene ID" value="L893_g15188"/>
</dbReference>
<dbReference type="PROSITE" id="PS01031">
    <property type="entry name" value="SHSP"/>
    <property type="match status" value="1"/>
</dbReference>
<dbReference type="Gene3D" id="2.60.40.790">
    <property type="match status" value="1"/>
</dbReference>
<dbReference type="SUPFAM" id="SSF49764">
    <property type="entry name" value="HSP20-like chaperones"/>
    <property type="match status" value="1"/>
</dbReference>
<dbReference type="GO" id="GO:0051082">
    <property type="term" value="F:unfolded protein binding"/>
    <property type="evidence" value="ECO:0007669"/>
    <property type="project" value="TreeGrafter"/>
</dbReference>
<dbReference type="PANTHER" id="PTHR45640">
    <property type="entry name" value="HEAT SHOCK PROTEIN HSP-12.2-RELATED"/>
    <property type="match status" value="1"/>
</dbReference>
<evidence type="ECO:0000259" key="3">
    <source>
        <dbReference type="PROSITE" id="PS01031"/>
    </source>
</evidence>
<proteinExistence type="inferred from homology"/>
<dbReference type="Pfam" id="PF00011">
    <property type="entry name" value="HSP20"/>
    <property type="match status" value="1"/>
</dbReference>
<evidence type="ECO:0000256" key="2">
    <source>
        <dbReference type="RuleBase" id="RU003616"/>
    </source>
</evidence>
<name>A0A1I7YDD5_9BILA</name>
<dbReference type="Proteomes" id="UP000095287">
    <property type="component" value="Unplaced"/>
</dbReference>
<sequence length="168" mass="19145">MVLGKVQKKDGAQSTSGWALANEHEVHEQISHFGKRHHQVRRRSSTDWEIPAGDAGMFMVKDGEDGFSVKIDLSYFQPIFTPDEVDVVVHEHDVQINARKEDPNNPNYALRELHRQYRMPDNVDLDTVKLRRGAETVNVDAKKVGGYGKPVSFQVVDVTQHRSDVHYL</sequence>
<feature type="domain" description="SHSP" evidence="3">
    <location>
        <begin position="49"/>
        <end position="161"/>
    </location>
</feature>
<dbReference type="GO" id="GO:0005634">
    <property type="term" value="C:nucleus"/>
    <property type="evidence" value="ECO:0007669"/>
    <property type="project" value="TreeGrafter"/>
</dbReference>
<protein>
    <submittedName>
        <fullName evidence="5">SHSP domain-containing protein</fullName>
    </submittedName>
</protein>
<evidence type="ECO:0000313" key="5">
    <source>
        <dbReference type="WBParaSite" id="L893_g15188.t1"/>
    </source>
</evidence>
<organism evidence="4 5">
    <name type="scientific">Steinernema glaseri</name>
    <dbReference type="NCBI Taxonomy" id="37863"/>
    <lineage>
        <taxon>Eukaryota</taxon>
        <taxon>Metazoa</taxon>
        <taxon>Ecdysozoa</taxon>
        <taxon>Nematoda</taxon>
        <taxon>Chromadorea</taxon>
        <taxon>Rhabditida</taxon>
        <taxon>Tylenchina</taxon>
        <taxon>Panagrolaimomorpha</taxon>
        <taxon>Strongyloidoidea</taxon>
        <taxon>Steinernematidae</taxon>
        <taxon>Steinernema</taxon>
    </lineage>
</organism>
<dbReference type="InterPro" id="IPR001436">
    <property type="entry name" value="Alpha-crystallin/sHSP_animal"/>
</dbReference>
<keyword evidence="4" id="KW-1185">Reference proteome</keyword>
<dbReference type="GO" id="GO:0042026">
    <property type="term" value="P:protein refolding"/>
    <property type="evidence" value="ECO:0007669"/>
    <property type="project" value="TreeGrafter"/>
</dbReference>
<dbReference type="GO" id="GO:0005737">
    <property type="term" value="C:cytoplasm"/>
    <property type="evidence" value="ECO:0007669"/>
    <property type="project" value="TreeGrafter"/>
</dbReference>
<dbReference type="InterPro" id="IPR002068">
    <property type="entry name" value="A-crystallin/Hsp20_dom"/>
</dbReference>
<dbReference type="InterPro" id="IPR008978">
    <property type="entry name" value="HSP20-like_chaperone"/>
</dbReference>
<reference evidence="5" key="1">
    <citation type="submission" date="2016-11" db="UniProtKB">
        <authorList>
            <consortium name="WormBaseParasite"/>
        </authorList>
    </citation>
    <scope>IDENTIFICATION</scope>
</reference>
<evidence type="ECO:0000313" key="4">
    <source>
        <dbReference type="Proteomes" id="UP000095287"/>
    </source>
</evidence>
<evidence type="ECO:0000256" key="1">
    <source>
        <dbReference type="PROSITE-ProRule" id="PRU00285"/>
    </source>
</evidence>
<dbReference type="PANTHER" id="PTHR45640:SF35">
    <property type="entry name" value="HEAT SHOCK PROTEIN HSP-12.2"/>
    <property type="match status" value="1"/>
</dbReference>
<dbReference type="GO" id="GO:0009408">
    <property type="term" value="P:response to heat"/>
    <property type="evidence" value="ECO:0007669"/>
    <property type="project" value="TreeGrafter"/>
</dbReference>
<comment type="similarity">
    <text evidence="1 2">Belongs to the small heat shock protein (HSP20) family.</text>
</comment>
<accession>A0A1I7YDD5</accession>